<evidence type="ECO:0000256" key="1">
    <source>
        <dbReference type="SAM" id="MobiDB-lite"/>
    </source>
</evidence>
<reference evidence="3" key="1">
    <citation type="submission" date="2022-11" db="UniProtKB">
        <authorList>
            <consortium name="WormBaseParasite"/>
        </authorList>
    </citation>
    <scope>IDENTIFICATION</scope>
</reference>
<accession>A0A914DA48</accession>
<dbReference type="Proteomes" id="UP000887540">
    <property type="component" value="Unplaced"/>
</dbReference>
<dbReference type="AlphaFoldDB" id="A0A914DA48"/>
<name>A0A914DA48_9BILA</name>
<feature type="region of interest" description="Disordered" evidence="1">
    <location>
        <begin position="1"/>
        <end position="67"/>
    </location>
</feature>
<protein>
    <submittedName>
        <fullName evidence="3">Uncharacterized protein</fullName>
    </submittedName>
</protein>
<evidence type="ECO:0000313" key="3">
    <source>
        <dbReference type="WBParaSite" id="ACRNAN_scaffold22018.g7634.t1"/>
    </source>
</evidence>
<evidence type="ECO:0000313" key="2">
    <source>
        <dbReference type="Proteomes" id="UP000887540"/>
    </source>
</evidence>
<proteinExistence type="predicted"/>
<feature type="compositionally biased region" description="Basic and acidic residues" evidence="1">
    <location>
        <begin position="1"/>
        <end position="12"/>
    </location>
</feature>
<feature type="compositionally biased region" description="Basic and acidic residues" evidence="1">
    <location>
        <begin position="24"/>
        <end position="67"/>
    </location>
</feature>
<dbReference type="WBParaSite" id="ACRNAN_scaffold22018.g7634.t1">
    <property type="protein sequence ID" value="ACRNAN_scaffold22018.g7634.t1"/>
    <property type="gene ID" value="ACRNAN_scaffold22018.g7634"/>
</dbReference>
<sequence>MLPKNQERHLKGASESGIKANTQRKTEKELAEEREPSDRKRLEVERDHKKLLRDKEEFGKAREELEH</sequence>
<organism evidence="2 3">
    <name type="scientific">Acrobeloides nanus</name>
    <dbReference type="NCBI Taxonomy" id="290746"/>
    <lineage>
        <taxon>Eukaryota</taxon>
        <taxon>Metazoa</taxon>
        <taxon>Ecdysozoa</taxon>
        <taxon>Nematoda</taxon>
        <taxon>Chromadorea</taxon>
        <taxon>Rhabditida</taxon>
        <taxon>Tylenchina</taxon>
        <taxon>Cephalobomorpha</taxon>
        <taxon>Cephaloboidea</taxon>
        <taxon>Cephalobidae</taxon>
        <taxon>Acrobeloides</taxon>
    </lineage>
</organism>
<keyword evidence="2" id="KW-1185">Reference proteome</keyword>